<dbReference type="AlphaFoldDB" id="A0A177NY58"/>
<evidence type="ECO:0000313" key="18">
    <source>
        <dbReference type="EMBL" id="OAI22976.1"/>
    </source>
</evidence>
<reference evidence="19" key="1">
    <citation type="submission" date="2016-03" db="EMBL/GenBank/DDBJ databases">
        <authorList>
            <person name="Heylen K."/>
            <person name="De Vos P."/>
            <person name="Vekeman B."/>
        </authorList>
    </citation>
    <scope>NUCLEOTIDE SEQUENCE [LARGE SCALE GENOMIC DNA]</scope>
    <source>
        <strain evidence="19">R-45383</strain>
    </source>
</reference>
<dbReference type="GO" id="GO:0015344">
    <property type="term" value="F:siderophore uptake transmembrane transporter activity"/>
    <property type="evidence" value="ECO:0007669"/>
    <property type="project" value="TreeGrafter"/>
</dbReference>
<evidence type="ECO:0000256" key="4">
    <source>
        <dbReference type="ARBA" id="ARBA00022452"/>
    </source>
</evidence>
<dbReference type="SMART" id="SM00965">
    <property type="entry name" value="STN"/>
    <property type="match status" value="1"/>
</dbReference>
<dbReference type="PANTHER" id="PTHR32552">
    <property type="entry name" value="FERRICHROME IRON RECEPTOR-RELATED"/>
    <property type="match status" value="1"/>
</dbReference>
<feature type="chain" id="PRO_5008069687" description="Secretin/TonB short N-terminal domain-containing protein" evidence="16">
    <location>
        <begin position="25"/>
        <end position="813"/>
    </location>
</feature>
<dbReference type="EMBL" id="LUUK01000068">
    <property type="protein sequence ID" value="OAI22976.1"/>
    <property type="molecule type" value="Genomic_DNA"/>
</dbReference>
<feature type="signal peptide" evidence="16">
    <location>
        <begin position="1"/>
        <end position="24"/>
    </location>
</feature>
<keyword evidence="3 14" id="KW-0813">Transport</keyword>
<dbReference type="GO" id="GO:0009279">
    <property type="term" value="C:cell outer membrane"/>
    <property type="evidence" value="ECO:0007669"/>
    <property type="project" value="UniProtKB-SubCell"/>
</dbReference>
<dbReference type="Pfam" id="PF07715">
    <property type="entry name" value="Plug"/>
    <property type="match status" value="1"/>
</dbReference>
<dbReference type="InterPro" id="IPR037066">
    <property type="entry name" value="Plug_dom_sf"/>
</dbReference>
<keyword evidence="13 14" id="KW-0998">Cell outer membrane</keyword>
<dbReference type="InterPro" id="IPR000531">
    <property type="entry name" value="Beta-barrel_TonB"/>
</dbReference>
<keyword evidence="6 14" id="KW-0812">Transmembrane</keyword>
<evidence type="ECO:0000256" key="5">
    <source>
        <dbReference type="ARBA" id="ARBA00022496"/>
    </source>
</evidence>
<dbReference type="InterPro" id="IPR010105">
    <property type="entry name" value="TonB_sidphr_rcpt"/>
</dbReference>
<gene>
    <name evidence="18" type="ORF">A1355_22075</name>
</gene>
<evidence type="ECO:0000256" key="7">
    <source>
        <dbReference type="ARBA" id="ARBA00022729"/>
    </source>
</evidence>
<dbReference type="FunFam" id="2.170.130.10:FF:000001">
    <property type="entry name" value="Catecholate siderophore TonB-dependent receptor"/>
    <property type="match status" value="1"/>
</dbReference>
<dbReference type="Pfam" id="PF00593">
    <property type="entry name" value="TonB_dep_Rec_b-barrel"/>
    <property type="match status" value="1"/>
</dbReference>
<evidence type="ECO:0000256" key="6">
    <source>
        <dbReference type="ARBA" id="ARBA00022692"/>
    </source>
</evidence>
<feature type="domain" description="Secretin/TonB short N-terminal" evidence="17">
    <location>
        <begin position="49"/>
        <end position="100"/>
    </location>
</feature>
<dbReference type="GO" id="GO:0038023">
    <property type="term" value="F:signaling receptor activity"/>
    <property type="evidence" value="ECO:0007669"/>
    <property type="project" value="InterPro"/>
</dbReference>
<dbReference type="Proteomes" id="UP000077628">
    <property type="component" value="Unassembled WGS sequence"/>
</dbReference>
<comment type="subcellular location">
    <subcellularLocation>
        <location evidence="1 14">Cell outer membrane</location>
        <topology evidence="1 14">Multi-pass membrane protein</topology>
    </subcellularLocation>
</comment>
<dbReference type="FunFam" id="2.40.170.20:FF:000005">
    <property type="entry name" value="TonB-dependent siderophore receptor"/>
    <property type="match status" value="1"/>
</dbReference>
<keyword evidence="11 14" id="KW-0472">Membrane</keyword>
<sequence>MDFSPRLPLSLAVAAVLAARPAAAEPVEFAIPAQSLSQSLLAYSQATGIRIAFNEELTHGLHAPALAGRLEPEPALKQLLSGSGLNFRFTTPQAVVLSQDARHKPGASHLDLAPAAMPPVTVLGTPVYAADDPHNPDYGLPNTQTATKTDTPIIDTPFSVQVVPRAVINDRKANSLQQAVETVSGVGFMPVDGGVYNVFVLRGFVGDSAVFRNGLRLEGFNFDTANLERIEVLKGPSAMLYGRGQPGGLVNIVTKQALDRDYHSIEQQFGSYDFYRTHLDFGGPLNADKTLLYRLNIAYQDNNSFRDYVSMERVLVAPTLTWRPSDRTELSLGLEFQNDDFQRDDGIPAVLNRPANIPISRFLNDPKDPLDNQDQLAINLNWHHQFDDNWTVRHHFMAVPHKTYMDRAIKPVFLLDDNRRVFRNGVGQTDDQAFYASDLSLTGKFRTGGLKHEVLLGYDYFQKESLYRFHAFDTSPFAAVDIFNPVFPALPVDLVDFAGWGDFRQVSVMRDRWHGVYFQDQIQLLNNLFLTGGGRHDWAETGRGDNFADSLSAAQANFSYNRTERFSPRVGILYKPLSWLSVFGNFNEAFGSNNGRSADGRPFAPETSSQFEAGIKSEFWDGRLTANLAFYHLEKRNLLTANTQTVTDLTDQSAIGAARSRGLEFDLNGKLTDNLSINAAYAWADTKITQDNDGNQGHQLPLAPRHSGSIWTRYEVDAEPLRGLSLAAGAFLAGVRQGDKENSVQLPGYVRVDSAISYRFRAMGSTMTAQFNVNNLLDKIYYVGTDAIDSAIPRADIIPGAPRTFLGSLKVEF</sequence>
<dbReference type="SUPFAM" id="SSF56935">
    <property type="entry name" value="Porins"/>
    <property type="match status" value="1"/>
</dbReference>
<evidence type="ECO:0000256" key="9">
    <source>
        <dbReference type="ARBA" id="ARBA00023065"/>
    </source>
</evidence>
<evidence type="ECO:0000256" key="13">
    <source>
        <dbReference type="ARBA" id="ARBA00023237"/>
    </source>
</evidence>
<dbReference type="InterPro" id="IPR012910">
    <property type="entry name" value="Plug_dom"/>
</dbReference>
<evidence type="ECO:0000256" key="12">
    <source>
        <dbReference type="ARBA" id="ARBA00023170"/>
    </source>
</evidence>
<dbReference type="Gene3D" id="3.55.50.30">
    <property type="match status" value="1"/>
</dbReference>
<evidence type="ECO:0000256" key="3">
    <source>
        <dbReference type="ARBA" id="ARBA00022448"/>
    </source>
</evidence>
<keyword evidence="19" id="KW-1185">Reference proteome</keyword>
<proteinExistence type="inferred from homology"/>
<keyword evidence="10 15" id="KW-0798">TonB box</keyword>
<keyword evidence="9" id="KW-0406">Ion transport</keyword>
<keyword evidence="4 14" id="KW-1134">Transmembrane beta strand</keyword>
<evidence type="ECO:0000259" key="17">
    <source>
        <dbReference type="SMART" id="SM00965"/>
    </source>
</evidence>
<organism evidence="18 19">
    <name type="scientific">Methylomonas koyamae</name>
    <dbReference type="NCBI Taxonomy" id="702114"/>
    <lineage>
        <taxon>Bacteria</taxon>
        <taxon>Pseudomonadati</taxon>
        <taxon>Pseudomonadota</taxon>
        <taxon>Gammaproteobacteria</taxon>
        <taxon>Methylococcales</taxon>
        <taxon>Methylococcaceae</taxon>
        <taxon>Methylomonas</taxon>
    </lineage>
</organism>
<keyword evidence="12" id="KW-0675">Receptor</keyword>
<evidence type="ECO:0000256" key="10">
    <source>
        <dbReference type="ARBA" id="ARBA00023077"/>
    </source>
</evidence>
<keyword evidence="7 16" id="KW-0732">Signal</keyword>
<evidence type="ECO:0000313" key="19">
    <source>
        <dbReference type="Proteomes" id="UP000077628"/>
    </source>
</evidence>
<keyword evidence="5" id="KW-0410">Iron transport</keyword>
<dbReference type="Gene3D" id="2.40.170.20">
    <property type="entry name" value="TonB-dependent receptor, beta-barrel domain"/>
    <property type="match status" value="1"/>
</dbReference>
<accession>A0A177NY58</accession>
<evidence type="ECO:0000256" key="15">
    <source>
        <dbReference type="RuleBase" id="RU003357"/>
    </source>
</evidence>
<keyword evidence="8" id="KW-0408">Iron</keyword>
<evidence type="ECO:0000256" key="14">
    <source>
        <dbReference type="PROSITE-ProRule" id="PRU01360"/>
    </source>
</evidence>
<dbReference type="PANTHER" id="PTHR32552:SF68">
    <property type="entry name" value="FERRICHROME OUTER MEMBRANE TRANSPORTER_PHAGE RECEPTOR"/>
    <property type="match status" value="1"/>
</dbReference>
<dbReference type="STRING" id="702114.A1355_22075"/>
<evidence type="ECO:0000256" key="11">
    <source>
        <dbReference type="ARBA" id="ARBA00023136"/>
    </source>
</evidence>
<evidence type="ECO:0000256" key="2">
    <source>
        <dbReference type="ARBA" id="ARBA00009810"/>
    </source>
</evidence>
<dbReference type="RefSeq" id="WP_064026139.1">
    <property type="nucleotide sequence ID" value="NZ_LUUK01000068.1"/>
</dbReference>
<dbReference type="Gene3D" id="2.170.130.10">
    <property type="entry name" value="TonB-dependent receptor, plug domain"/>
    <property type="match status" value="1"/>
</dbReference>
<dbReference type="InterPro" id="IPR036942">
    <property type="entry name" value="Beta-barrel_TonB_sf"/>
</dbReference>
<protein>
    <recommendedName>
        <fullName evidence="17">Secretin/TonB short N-terminal domain-containing protein</fullName>
    </recommendedName>
</protein>
<dbReference type="OrthoDB" id="127311at2"/>
<evidence type="ECO:0000256" key="16">
    <source>
        <dbReference type="SAM" id="SignalP"/>
    </source>
</evidence>
<dbReference type="InterPro" id="IPR039426">
    <property type="entry name" value="TonB-dep_rcpt-like"/>
</dbReference>
<dbReference type="NCBIfam" id="TIGR01783">
    <property type="entry name" value="TonB-siderophor"/>
    <property type="match status" value="1"/>
</dbReference>
<comment type="similarity">
    <text evidence="2 14 15">Belongs to the TonB-dependent receptor family.</text>
</comment>
<dbReference type="PROSITE" id="PS52016">
    <property type="entry name" value="TONB_DEPENDENT_REC_3"/>
    <property type="match status" value="1"/>
</dbReference>
<dbReference type="InterPro" id="IPR011662">
    <property type="entry name" value="Secretin/TonB_short_N"/>
</dbReference>
<evidence type="ECO:0000256" key="8">
    <source>
        <dbReference type="ARBA" id="ARBA00023004"/>
    </source>
</evidence>
<dbReference type="GO" id="GO:0015891">
    <property type="term" value="P:siderophore transport"/>
    <property type="evidence" value="ECO:0007669"/>
    <property type="project" value="InterPro"/>
</dbReference>
<comment type="caution">
    <text evidence="18">The sequence shown here is derived from an EMBL/GenBank/DDBJ whole genome shotgun (WGS) entry which is preliminary data.</text>
</comment>
<evidence type="ECO:0000256" key="1">
    <source>
        <dbReference type="ARBA" id="ARBA00004571"/>
    </source>
</evidence>
<dbReference type="CDD" id="cd01347">
    <property type="entry name" value="ligand_gated_channel"/>
    <property type="match status" value="1"/>
</dbReference>
<name>A0A177NY58_9GAMM</name>